<accession>A0ABW5XCS6</accession>
<dbReference type="InterPro" id="IPR005900">
    <property type="entry name" value="6-phosphogluconolactonase_DevB"/>
</dbReference>
<dbReference type="RefSeq" id="WP_377465025.1">
    <property type="nucleotide sequence ID" value="NZ_JBHUOP010000001.1"/>
</dbReference>
<evidence type="ECO:0000256" key="3">
    <source>
        <dbReference type="ARBA" id="ARBA00004961"/>
    </source>
</evidence>
<name>A0ABW5XCS6_9MICO</name>
<sequence length="246" mass="26192">MSERLVVVHPTPQILAQAVAVRLLTEILDRQSVSSPVHVALTGGTVGIATLAEAAKSSLVEAIDWSNVHLWWGDERFLPQGDKDRNEVQARDAWLDSLDGLPEENIHFMPRAVDGYTVEQAAADYAQELKAHASEEADVPHFAVVLLGMGPDAHIASLFPHHADAEQNDAPAIPVRNSPKPPPLRVSLTFDAIQSADEVWVIAAGAEKAPAVAQGLAGAPRSEAPVSAAQGRSRTLWLLDAAAATV</sequence>
<evidence type="ECO:0000256" key="5">
    <source>
        <dbReference type="ARBA" id="ARBA00013198"/>
    </source>
</evidence>
<dbReference type="Proteomes" id="UP001597391">
    <property type="component" value="Unassembled WGS sequence"/>
</dbReference>
<evidence type="ECO:0000256" key="7">
    <source>
        <dbReference type="RuleBase" id="RU365095"/>
    </source>
</evidence>
<dbReference type="Pfam" id="PF01182">
    <property type="entry name" value="Glucosamine_iso"/>
    <property type="match status" value="1"/>
</dbReference>
<comment type="pathway">
    <text evidence="3 7">Carbohydrate degradation; pentose phosphate pathway; D-ribulose 5-phosphate from D-glucose 6-phosphate (oxidative stage): step 2/3.</text>
</comment>
<dbReference type="PANTHER" id="PTHR11054">
    <property type="entry name" value="6-PHOSPHOGLUCONOLACTONASE"/>
    <property type="match status" value="1"/>
</dbReference>
<dbReference type="SUPFAM" id="SSF100950">
    <property type="entry name" value="NagB/RpiA/CoA transferase-like"/>
    <property type="match status" value="1"/>
</dbReference>
<dbReference type="CDD" id="cd01400">
    <property type="entry name" value="6PGL"/>
    <property type="match status" value="1"/>
</dbReference>
<dbReference type="InterPro" id="IPR006148">
    <property type="entry name" value="Glc/Gal-6P_isomerase"/>
</dbReference>
<comment type="caution">
    <text evidence="9">The sequence shown here is derived from an EMBL/GenBank/DDBJ whole genome shotgun (WGS) entry which is preliminary data.</text>
</comment>
<evidence type="ECO:0000259" key="8">
    <source>
        <dbReference type="Pfam" id="PF01182"/>
    </source>
</evidence>
<dbReference type="Gene3D" id="3.40.50.1360">
    <property type="match status" value="1"/>
</dbReference>
<dbReference type="NCBIfam" id="TIGR01198">
    <property type="entry name" value="pgl"/>
    <property type="match status" value="1"/>
</dbReference>
<keyword evidence="7 9" id="KW-0378">Hydrolase</keyword>
<evidence type="ECO:0000256" key="1">
    <source>
        <dbReference type="ARBA" id="ARBA00000832"/>
    </source>
</evidence>
<comment type="similarity">
    <text evidence="4 7">Belongs to the glucosamine/galactosamine-6-phosphate isomerase family. 6-phosphogluconolactonase subfamily.</text>
</comment>
<reference evidence="10" key="1">
    <citation type="journal article" date="2019" name="Int. J. Syst. Evol. Microbiol.">
        <title>The Global Catalogue of Microorganisms (GCM) 10K type strain sequencing project: providing services to taxonomists for standard genome sequencing and annotation.</title>
        <authorList>
            <consortium name="The Broad Institute Genomics Platform"/>
            <consortium name="The Broad Institute Genome Sequencing Center for Infectious Disease"/>
            <person name="Wu L."/>
            <person name="Ma J."/>
        </authorList>
    </citation>
    <scope>NUCLEOTIDE SEQUENCE [LARGE SCALE GENOMIC DNA]</scope>
    <source>
        <strain evidence="10">KCTC 33576</strain>
    </source>
</reference>
<dbReference type="EMBL" id="JBHUOP010000001">
    <property type="protein sequence ID" value="MFD2839543.1"/>
    <property type="molecule type" value="Genomic_DNA"/>
</dbReference>
<dbReference type="GO" id="GO:0017057">
    <property type="term" value="F:6-phosphogluconolactonase activity"/>
    <property type="evidence" value="ECO:0007669"/>
    <property type="project" value="UniProtKB-EC"/>
</dbReference>
<feature type="domain" description="Glucosamine/galactosamine-6-phosphate isomerase" evidence="8">
    <location>
        <begin position="11"/>
        <end position="237"/>
    </location>
</feature>
<evidence type="ECO:0000313" key="9">
    <source>
        <dbReference type="EMBL" id="MFD2839543.1"/>
    </source>
</evidence>
<dbReference type="InterPro" id="IPR039104">
    <property type="entry name" value="6PGL"/>
</dbReference>
<dbReference type="EC" id="3.1.1.31" evidence="5 7"/>
<evidence type="ECO:0000313" key="10">
    <source>
        <dbReference type="Proteomes" id="UP001597391"/>
    </source>
</evidence>
<proteinExistence type="inferred from homology"/>
<dbReference type="PANTHER" id="PTHR11054:SF0">
    <property type="entry name" value="6-PHOSPHOGLUCONOLACTONASE"/>
    <property type="match status" value="1"/>
</dbReference>
<evidence type="ECO:0000256" key="4">
    <source>
        <dbReference type="ARBA" id="ARBA00010662"/>
    </source>
</evidence>
<protein>
    <recommendedName>
        <fullName evidence="6 7">6-phosphogluconolactonase</fullName>
        <shortName evidence="7">6PGL</shortName>
        <ecNumber evidence="5 7">3.1.1.31</ecNumber>
    </recommendedName>
</protein>
<keyword evidence="10" id="KW-1185">Reference proteome</keyword>
<evidence type="ECO:0000256" key="6">
    <source>
        <dbReference type="ARBA" id="ARBA00020337"/>
    </source>
</evidence>
<dbReference type="InterPro" id="IPR037171">
    <property type="entry name" value="NagB/RpiA_transferase-like"/>
</dbReference>
<comment type="function">
    <text evidence="2 7">Hydrolysis of 6-phosphogluconolactone to 6-phosphogluconate.</text>
</comment>
<gene>
    <name evidence="7 9" type="primary">pgl</name>
    <name evidence="9" type="ORF">ACFSYH_03055</name>
</gene>
<evidence type="ECO:0000256" key="2">
    <source>
        <dbReference type="ARBA" id="ARBA00002681"/>
    </source>
</evidence>
<organism evidence="9 10">
    <name type="scientific">Populibacterium corticicola</name>
    <dbReference type="NCBI Taxonomy" id="1812826"/>
    <lineage>
        <taxon>Bacteria</taxon>
        <taxon>Bacillati</taxon>
        <taxon>Actinomycetota</taxon>
        <taxon>Actinomycetes</taxon>
        <taxon>Micrococcales</taxon>
        <taxon>Jonesiaceae</taxon>
        <taxon>Populibacterium</taxon>
    </lineage>
</organism>
<comment type="catalytic activity">
    <reaction evidence="1 7">
        <text>6-phospho-D-glucono-1,5-lactone + H2O = 6-phospho-D-gluconate + H(+)</text>
        <dbReference type="Rhea" id="RHEA:12556"/>
        <dbReference type="ChEBI" id="CHEBI:15377"/>
        <dbReference type="ChEBI" id="CHEBI:15378"/>
        <dbReference type="ChEBI" id="CHEBI:57955"/>
        <dbReference type="ChEBI" id="CHEBI:58759"/>
        <dbReference type="EC" id="3.1.1.31"/>
    </reaction>
</comment>